<gene>
    <name evidence="3" type="ORF">EHW67_19540</name>
</gene>
<feature type="domain" description="TonB-dependent receptor plug" evidence="2">
    <location>
        <begin position="149"/>
        <end position="257"/>
    </location>
</feature>
<dbReference type="FunFam" id="2.170.130.10:FF:000003">
    <property type="entry name" value="SusC/RagA family TonB-linked outer membrane protein"/>
    <property type="match status" value="1"/>
</dbReference>
<dbReference type="InterPro" id="IPR008969">
    <property type="entry name" value="CarboxyPept-like_regulatory"/>
</dbReference>
<dbReference type="PROSITE" id="PS52016">
    <property type="entry name" value="TONB_DEPENDENT_REC_3"/>
    <property type="match status" value="1"/>
</dbReference>
<dbReference type="EMBL" id="RQPJ01000021">
    <property type="protein sequence ID" value="RTE52372.1"/>
    <property type="molecule type" value="Genomic_DNA"/>
</dbReference>
<dbReference type="NCBIfam" id="TIGR04056">
    <property type="entry name" value="OMP_RagA_SusC"/>
    <property type="match status" value="1"/>
</dbReference>
<dbReference type="Proteomes" id="UP000267585">
    <property type="component" value="Unassembled WGS sequence"/>
</dbReference>
<dbReference type="AlphaFoldDB" id="A0A3S0CLA9"/>
<comment type="similarity">
    <text evidence="1">Belongs to the TonB-dependent receptor family.</text>
</comment>
<dbReference type="InterPro" id="IPR023996">
    <property type="entry name" value="TonB-dep_OMP_SusC/RagA"/>
</dbReference>
<dbReference type="GO" id="GO:0009279">
    <property type="term" value="C:cell outer membrane"/>
    <property type="evidence" value="ECO:0007669"/>
    <property type="project" value="UniProtKB-SubCell"/>
</dbReference>
<dbReference type="Gene3D" id="2.170.130.10">
    <property type="entry name" value="TonB-dependent receptor, plug domain"/>
    <property type="match status" value="1"/>
</dbReference>
<proteinExistence type="inferred from homology"/>
<protein>
    <submittedName>
        <fullName evidence="3">TonB-dependent receptor</fullName>
    </submittedName>
</protein>
<evidence type="ECO:0000256" key="1">
    <source>
        <dbReference type="PROSITE-ProRule" id="PRU01360"/>
    </source>
</evidence>
<dbReference type="SUPFAM" id="SSF56935">
    <property type="entry name" value="Porins"/>
    <property type="match status" value="1"/>
</dbReference>
<keyword evidence="1" id="KW-0813">Transport</keyword>
<evidence type="ECO:0000259" key="2">
    <source>
        <dbReference type="Pfam" id="PF07715"/>
    </source>
</evidence>
<dbReference type="SUPFAM" id="SSF49464">
    <property type="entry name" value="Carboxypeptidase regulatory domain-like"/>
    <property type="match status" value="1"/>
</dbReference>
<dbReference type="NCBIfam" id="TIGR04057">
    <property type="entry name" value="SusC_RagA_signa"/>
    <property type="match status" value="1"/>
</dbReference>
<keyword evidence="3" id="KW-0675">Receptor</keyword>
<comment type="subcellular location">
    <subcellularLocation>
        <location evidence="1">Cell outer membrane</location>
        <topology evidence="1">Multi-pass membrane protein</topology>
    </subcellularLocation>
</comment>
<sequence>MKQKFILFKEKPVLGSSRERGKHKYVLFSLLFALAFNFHLGYSNTVWANEKIIFPEQIRTIKGVVKDASGVPVMGANVVVLGTARGVLTNFDGEYEIKANTGDVLEFSFLGMATKRATVGDSDTIDITMEESAEALEEVVLVSFGKQKKKSLISSISTVKPADLKIPSSNLTTALAGNVAGIIAYQRTGEPGADDANFFIRGVTSFGYGNSPLILIDGVELTTRDLARLQPDDIASFSIMKDATATSLYGARGANGVIYVTTKEGVEGPARISARIEASISSATQNVDFADPITYMQLHNEAVRTRDPLGILPYSQRKVDQTIAGNDPILYPTTNWQEELFKDYTLNKRFNFSVNGGGKVARYYVSVAASQDNGVLDVPSVSNYNSNINYQQFQLRSNTNISLTETTKLKMSFIGNYDDYTGPLDSGEALYKKVMRSNPVYFRPYYEADAANEYTNHILFGNYGDGNYLNPYADMVKGYRESGSSKIITQIELEQDLKSITQGLMGKVVINANRESGNAVNRSYNPFYYQPRISTLTNELILNPLNEETGTEYLGYNEGNKFVTSSTYFESSLTYNKNINELYDVSGMLVFTMNNRRVSNAGNLQESLPFRNMGLAGRFTLSSRDKYFGEFTFGYNGSERFDKKERWGYFPSLGLGWIISNEEFFKDYKDVVTNLKLKTTYGLVGNDQIGSASDRFFYLSQVNLSDDGRGYVTGSDFDNYLPGVSIQRYANDQISWETAEKFNLGLELGLFDKWNLEADFFKEYRSNILANRIVLASMGLESGVRANIGEAKSTGIDGTLVYNNSFNKDFWVQARANFTYATSKIVKIEEPDYSETPWLSRVGQPINQVWGYVAERLFVDENEVNNSPVQTFGEYSGGDIKYKDINGDGRISGLDRVPIGNPTSPEIVYGFGVSAGYKGFDISCFFQGLANESFWINPYETAPFVDIHYDGEPNWDTNNQLLQVWADSHWSENNRDLYAKWPRLSPNISGNNTQTSTWFMQDGSFLRLKSLEVGYNLPQNVLDKIKMDRIRFYVTGNNLLAFSNFKLWDPEMAGNGLSYPTQRVINAGVQLSL</sequence>
<dbReference type="Pfam" id="PF13715">
    <property type="entry name" value="CarbopepD_reg_2"/>
    <property type="match status" value="1"/>
</dbReference>
<keyword evidence="1" id="KW-0998">Cell outer membrane</keyword>
<keyword evidence="1" id="KW-0812">Transmembrane</keyword>
<keyword evidence="1" id="KW-0472">Membrane</keyword>
<dbReference type="Gene3D" id="2.60.40.1120">
    <property type="entry name" value="Carboxypeptidase-like, regulatory domain"/>
    <property type="match status" value="1"/>
</dbReference>
<evidence type="ECO:0000313" key="4">
    <source>
        <dbReference type="Proteomes" id="UP000267585"/>
    </source>
</evidence>
<dbReference type="InterPro" id="IPR039426">
    <property type="entry name" value="TonB-dep_rcpt-like"/>
</dbReference>
<dbReference type="InterPro" id="IPR012910">
    <property type="entry name" value="Plug_dom"/>
</dbReference>
<keyword evidence="1" id="KW-1134">Transmembrane beta strand</keyword>
<evidence type="ECO:0000313" key="3">
    <source>
        <dbReference type="EMBL" id="RTE52372.1"/>
    </source>
</evidence>
<dbReference type="InterPro" id="IPR023997">
    <property type="entry name" value="TonB-dep_OMP_SusC/RagA_CS"/>
</dbReference>
<comment type="caution">
    <text evidence="3">The sequence shown here is derived from an EMBL/GenBank/DDBJ whole genome shotgun (WGS) entry which is preliminary data.</text>
</comment>
<dbReference type="Pfam" id="PF07715">
    <property type="entry name" value="Plug"/>
    <property type="match status" value="1"/>
</dbReference>
<name>A0A3S0CLA9_9FLAO</name>
<reference evidence="3 4" key="1">
    <citation type="submission" date="2018-11" db="EMBL/GenBank/DDBJ databases">
        <title>Arenibacter aquaticus sp.nov., a marine bacterium isolated from surface seawater in the South China Sea.</title>
        <authorList>
            <person name="Guo J."/>
            <person name="Sun J."/>
        </authorList>
    </citation>
    <scope>NUCLEOTIDE SEQUENCE [LARGE SCALE GENOMIC DNA]</scope>
    <source>
        <strain evidence="3 4">GUO666</strain>
    </source>
</reference>
<accession>A0A3S0CLA9</accession>
<dbReference type="InterPro" id="IPR037066">
    <property type="entry name" value="Plug_dom_sf"/>
</dbReference>
<dbReference type="RefSeq" id="WP_126164058.1">
    <property type="nucleotide sequence ID" value="NZ_RQPJ01000021.1"/>
</dbReference>
<organism evidence="3 4">
    <name type="scientific">Arenibacter aquaticus</name>
    <dbReference type="NCBI Taxonomy" id="2489054"/>
    <lineage>
        <taxon>Bacteria</taxon>
        <taxon>Pseudomonadati</taxon>
        <taxon>Bacteroidota</taxon>
        <taxon>Flavobacteriia</taxon>
        <taxon>Flavobacteriales</taxon>
        <taxon>Flavobacteriaceae</taxon>
        <taxon>Arenibacter</taxon>
    </lineage>
</organism>
<dbReference type="OrthoDB" id="9768177at2"/>
<keyword evidence="4" id="KW-1185">Reference proteome</keyword>